<dbReference type="InterPro" id="IPR032710">
    <property type="entry name" value="NTF2-like_dom_sf"/>
</dbReference>
<dbReference type="EMBL" id="CP022957">
    <property type="protein sequence ID" value="ASV31819.1"/>
    <property type="molecule type" value="Genomic_DNA"/>
</dbReference>
<gene>
    <name evidence="1" type="ORF">CJ263_17235</name>
</gene>
<dbReference type="PANTHER" id="PTHR38436:SF1">
    <property type="entry name" value="ESTER CYCLASE"/>
    <property type="match status" value="1"/>
</dbReference>
<dbReference type="GO" id="GO:0030638">
    <property type="term" value="P:polyketide metabolic process"/>
    <property type="evidence" value="ECO:0007669"/>
    <property type="project" value="InterPro"/>
</dbReference>
<dbReference type="KEGG" id="marb:CJ263_17235"/>
<protein>
    <submittedName>
        <fullName evidence="1">Uncharacterized protein</fullName>
    </submittedName>
</protein>
<keyword evidence="2" id="KW-1185">Reference proteome</keyword>
<organism evidence="1 2">
    <name type="scientific">Maribacter cobaltidurans</name>
    <dbReference type="NCBI Taxonomy" id="1178778"/>
    <lineage>
        <taxon>Bacteria</taxon>
        <taxon>Pseudomonadati</taxon>
        <taxon>Bacteroidota</taxon>
        <taxon>Flavobacteriia</taxon>
        <taxon>Flavobacteriales</taxon>
        <taxon>Flavobacteriaceae</taxon>
        <taxon>Maribacter</taxon>
    </lineage>
</organism>
<dbReference type="AlphaFoldDB" id="A0A223VAD9"/>
<evidence type="ECO:0000313" key="1">
    <source>
        <dbReference type="EMBL" id="ASV31819.1"/>
    </source>
</evidence>
<dbReference type="Gene3D" id="3.10.450.50">
    <property type="match status" value="1"/>
</dbReference>
<dbReference type="Pfam" id="PF07366">
    <property type="entry name" value="SnoaL"/>
    <property type="match status" value="1"/>
</dbReference>
<dbReference type="PROSITE" id="PS51257">
    <property type="entry name" value="PROKAR_LIPOPROTEIN"/>
    <property type="match status" value="1"/>
</dbReference>
<dbReference type="PANTHER" id="PTHR38436">
    <property type="entry name" value="POLYKETIDE CYCLASE SNOAL-LIKE DOMAIN"/>
    <property type="match status" value="1"/>
</dbReference>
<dbReference type="SUPFAM" id="SSF54427">
    <property type="entry name" value="NTF2-like"/>
    <property type="match status" value="1"/>
</dbReference>
<sequence>MFCEKSVMEKLNFKLFMVLFLIVFACKNINSSETTENLHKPTCLETTLKKATKTYFYAWSKNDSTLIDSVSVKNLIRNVNGEIVSTNQNELLKTMYFWHTAMPNFKMVDKEINVVGNRTYVNWSGTGTNTGMYANTPPTGKIGHIEGMSILTFNNDGQIVYEGVFFDKLGLLEQWGYSVIPPIMK</sequence>
<proteinExistence type="predicted"/>
<evidence type="ECO:0000313" key="2">
    <source>
        <dbReference type="Proteomes" id="UP000215244"/>
    </source>
</evidence>
<reference evidence="1 2" key="1">
    <citation type="submission" date="2017-08" db="EMBL/GenBank/DDBJ databases">
        <title>The complete genome sequence of Maribacter sp. B1, isolated from deep-sea sediment.</title>
        <authorList>
            <person name="Wu Y.-H."/>
            <person name="Cheng H."/>
            <person name="Xu X.-W."/>
        </authorList>
    </citation>
    <scope>NUCLEOTIDE SEQUENCE [LARGE SCALE GENOMIC DNA]</scope>
    <source>
        <strain evidence="1 2">B1</strain>
    </source>
</reference>
<name>A0A223VAD9_9FLAO</name>
<dbReference type="Proteomes" id="UP000215244">
    <property type="component" value="Chromosome"/>
</dbReference>
<accession>A0A223VAD9</accession>
<dbReference type="InterPro" id="IPR009959">
    <property type="entry name" value="Cyclase_SnoaL-like"/>
</dbReference>